<reference evidence="1" key="1">
    <citation type="submission" date="2025-05" db="UniProtKB">
        <authorList>
            <consortium name="EnsemblMetazoa"/>
        </authorList>
    </citation>
    <scope>IDENTIFICATION</scope>
    <source>
        <strain evidence="1">Yale</strain>
    </source>
</reference>
<dbReference type="EnsemblMetazoa" id="GMOY014123.R1275">
    <property type="protein sequence ID" value="GMOY014123.P1275"/>
    <property type="gene ID" value="GMOY014123"/>
</dbReference>
<organism evidence="1 2">
    <name type="scientific">Glossina morsitans morsitans</name>
    <name type="common">Savannah tsetse fly</name>
    <dbReference type="NCBI Taxonomy" id="37546"/>
    <lineage>
        <taxon>Eukaryota</taxon>
        <taxon>Metazoa</taxon>
        <taxon>Ecdysozoa</taxon>
        <taxon>Arthropoda</taxon>
        <taxon>Hexapoda</taxon>
        <taxon>Insecta</taxon>
        <taxon>Pterygota</taxon>
        <taxon>Neoptera</taxon>
        <taxon>Endopterygota</taxon>
        <taxon>Diptera</taxon>
        <taxon>Brachycera</taxon>
        <taxon>Muscomorpha</taxon>
        <taxon>Hippoboscoidea</taxon>
        <taxon>Glossinidae</taxon>
        <taxon>Glossina</taxon>
    </lineage>
</organism>
<sequence length="53" mass="5645">MDGDFYNELGATMLLLGARECLLSASDGEHEAIKNLLARNGVIVAVPCKILPT</sequence>
<protein>
    <submittedName>
        <fullName evidence="1">Uncharacterized protein</fullName>
    </submittedName>
</protein>
<dbReference type="EMBL" id="CCAG010001484">
    <property type="status" value="NOT_ANNOTATED_CDS"/>
    <property type="molecule type" value="Genomic_DNA"/>
</dbReference>
<evidence type="ECO:0000313" key="2">
    <source>
        <dbReference type="Proteomes" id="UP000092444"/>
    </source>
</evidence>
<proteinExistence type="predicted"/>
<accession>A0ABK9NG47</accession>
<keyword evidence="2" id="KW-1185">Reference proteome</keyword>
<dbReference type="Proteomes" id="UP000092444">
    <property type="component" value="Unassembled WGS sequence"/>
</dbReference>
<evidence type="ECO:0000313" key="1">
    <source>
        <dbReference type="EnsemblMetazoa" id="GMOY014123.P1275"/>
    </source>
</evidence>
<name>A0ABK9NG47_GLOMM</name>